<keyword evidence="4" id="KW-1185">Reference proteome</keyword>
<reference evidence="3" key="2">
    <citation type="submission" date="2020-09" db="EMBL/GenBank/DDBJ databases">
        <authorList>
            <person name="Sun Q."/>
            <person name="Zhou Y."/>
        </authorList>
    </citation>
    <scope>NUCLEOTIDE SEQUENCE</scope>
    <source>
        <strain evidence="3">CGMCC 4.3508</strain>
    </source>
</reference>
<feature type="chain" id="PRO_5038415438" description="DUF3105 domain-containing protein" evidence="2">
    <location>
        <begin position="27"/>
        <end position="211"/>
    </location>
</feature>
<evidence type="ECO:0000256" key="2">
    <source>
        <dbReference type="SAM" id="SignalP"/>
    </source>
</evidence>
<proteinExistence type="predicted"/>
<reference evidence="3" key="1">
    <citation type="journal article" date="2014" name="Int. J. Syst. Evol. Microbiol.">
        <title>Complete genome sequence of Corynebacterium casei LMG S-19264T (=DSM 44701T), isolated from a smear-ripened cheese.</title>
        <authorList>
            <consortium name="US DOE Joint Genome Institute (JGI-PGF)"/>
            <person name="Walter F."/>
            <person name="Albersmeier A."/>
            <person name="Kalinowski J."/>
            <person name="Ruckert C."/>
        </authorList>
    </citation>
    <scope>NUCLEOTIDE SEQUENCE</scope>
    <source>
        <strain evidence="3">CGMCC 4.3508</strain>
    </source>
</reference>
<comment type="caution">
    <text evidence="3">The sequence shown here is derived from an EMBL/GenBank/DDBJ whole genome shotgun (WGS) entry which is preliminary data.</text>
</comment>
<keyword evidence="2" id="KW-0732">Signal</keyword>
<accession>A0A917RAG9</accession>
<feature type="compositionally biased region" description="Pro residues" evidence="1">
    <location>
        <begin position="42"/>
        <end position="62"/>
    </location>
</feature>
<evidence type="ECO:0008006" key="5">
    <source>
        <dbReference type="Google" id="ProtNLM"/>
    </source>
</evidence>
<name>A0A917RAG9_9NOCA</name>
<dbReference type="AlphaFoldDB" id="A0A917RAG9"/>
<dbReference type="EMBL" id="BMMH01000001">
    <property type="protein sequence ID" value="GGK97006.1"/>
    <property type="molecule type" value="Genomic_DNA"/>
</dbReference>
<protein>
    <recommendedName>
        <fullName evidence="5">DUF3105 domain-containing protein</fullName>
    </recommendedName>
</protein>
<feature type="signal peptide" evidence="2">
    <location>
        <begin position="1"/>
        <end position="26"/>
    </location>
</feature>
<organism evidence="3 4">
    <name type="scientific">Nocardia jinanensis</name>
    <dbReference type="NCBI Taxonomy" id="382504"/>
    <lineage>
        <taxon>Bacteria</taxon>
        <taxon>Bacillati</taxon>
        <taxon>Actinomycetota</taxon>
        <taxon>Actinomycetes</taxon>
        <taxon>Mycobacteriales</taxon>
        <taxon>Nocardiaceae</taxon>
        <taxon>Nocardia</taxon>
    </lineage>
</organism>
<sequence>MFSQLSIVGRSAGLAFLAALTAVACATGTEHPPVPHPDEPEPPPTSAGPPPAPPEPALPPGRHPVVVHDCDYSGGYEVTEKRNHIPGATIDVHAIEVYEARGSGVVGPYSEEAADVFVHNTARPQVLVLTAEGGPTVWRVHADDGVRIPMVVLGSGDSRVEGVPHGIEVVTERNWASVTDPALAALAERSATSETDCYSASVFSVRPELNG</sequence>
<dbReference type="Proteomes" id="UP000638263">
    <property type="component" value="Unassembled WGS sequence"/>
</dbReference>
<evidence type="ECO:0000256" key="1">
    <source>
        <dbReference type="SAM" id="MobiDB-lite"/>
    </source>
</evidence>
<evidence type="ECO:0000313" key="4">
    <source>
        <dbReference type="Proteomes" id="UP000638263"/>
    </source>
</evidence>
<gene>
    <name evidence="3" type="ORF">GCM10011588_09330</name>
</gene>
<feature type="region of interest" description="Disordered" evidence="1">
    <location>
        <begin position="29"/>
        <end position="64"/>
    </location>
</feature>
<evidence type="ECO:0000313" key="3">
    <source>
        <dbReference type="EMBL" id="GGK97006.1"/>
    </source>
</evidence>